<comment type="caution">
    <text evidence="2">The sequence shown here is derived from an EMBL/GenBank/DDBJ whole genome shotgun (WGS) entry which is preliminary data.</text>
</comment>
<accession>A0A4Z2H250</accession>
<keyword evidence="3" id="KW-1185">Reference proteome</keyword>
<name>A0A4Z2H250_9TELE</name>
<feature type="compositionally biased region" description="Polar residues" evidence="1">
    <location>
        <begin position="121"/>
        <end position="130"/>
    </location>
</feature>
<proteinExistence type="predicted"/>
<evidence type="ECO:0000313" key="2">
    <source>
        <dbReference type="EMBL" id="TNN59540.1"/>
    </source>
</evidence>
<reference evidence="2 3" key="1">
    <citation type="submission" date="2019-03" db="EMBL/GenBank/DDBJ databases">
        <title>First draft genome of Liparis tanakae, snailfish: a comprehensive survey of snailfish specific genes.</title>
        <authorList>
            <person name="Kim W."/>
            <person name="Song I."/>
            <person name="Jeong J.-H."/>
            <person name="Kim D."/>
            <person name="Kim S."/>
            <person name="Ryu S."/>
            <person name="Song J.Y."/>
            <person name="Lee S.K."/>
        </authorList>
    </citation>
    <scope>NUCLEOTIDE SEQUENCE [LARGE SCALE GENOMIC DNA]</scope>
    <source>
        <tissue evidence="2">Muscle</tissue>
    </source>
</reference>
<dbReference type="AlphaFoldDB" id="A0A4Z2H250"/>
<protein>
    <submittedName>
        <fullName evidence="2">Origin recognition complex subunit 1</fullName>
    </submittedName>
</protein>
<evidence type="ECO:0000256" key="1">
    <source>
        <dbReference type="SAM" id="MobiDB-lite"/>
    </source>
</evidence>
<feature type="region of interest" description="Disordered" evidence="1">
    <location>
        <begin position="65"/>
        <end position="168"/>
    </location>
</feature>
<dbReference type="OrthoDB" id="1926878at2759"/>
<feature type="region of interest" description="Disordered" evidence="1">
    <location>
        <begin position="24"/>
        <end position="53"/>
    </location>
</feature>
<dbReference type="EMBL" id="SRLO01000354">
    <property type="protein sequence ID" value="TNN59540.1"/>
    <property type="molecule type" value="Genomic_DNA"/>
</dbReference>
<gene>
    <name evidence="2" type="primary">ORC1_0</name>
    <name evidence="2" type="ORF">EYF80_030264</name>
</gene>
<feature type="region of interest" description="Disordered" evidence="1">
    <location>
        <begin position="184"/>
        <end position="295"/>
    </location>
</feature>
<evidence type="ECO:0000313" key="3">
    <source>
        <dbReference type="Proteomes" id="UP000314294"/>
    </source>
</evidence>
<dbReference type="Proteomes" id="UP000314294">
    <property type="component" value="Unassembled WGS sequence"/>
</dbReference>
<feature type="compositionally biased region" description="Basic residues" evidence="1">
    <location>
        <begin position="239"/>
        <end position="257"/>
    </location>
</feature>
<feature type="compositionally biased region" description="Acidic residues" evidence="1">
    <location>
        <begin position="206"/>
        <end position="223"/>
    </location>
</feature>
<sequence length="295" mass="32388">MISEDILSQLLDEELELKSAIRRLSESPPRVLSFPHSLTPLRNPHKAPGALGTFSLKPSSIVLHKVSLPEGNSPPSPARHDSRSPQQGDEVMEAGLPTGSVETPRRTATPRRQYATREQKATTPSKQQPKTPKEPAMGVLAEVENEDSPMLPVTGTPRSSKRKSAQLVSSRIRKQLNLLDNLQDLISDGEDEEEFVPSKKELQSSSEDDDDGEEEAGLDSDEEAVFKKGKYAAAGSRTPRSKRRTRSSSRTPRKTPNKKVTPGTPRTPHRAVPNIPSRSLPAPQPANVLEEARTR</sequence>
<organism evidence="2 3">
    <name type="scientific">Liparis tanakae</name>
    <name type="common">Tanaka's snailfish</name>
    <dbReference type="NCBI Taxonomy" id="230148"/>
    <lineage>
        <taxon>Eukaryota</taxon>
        <taxon>Metazoa</taxon>
        <taxon>Chordata</taxon>
        <taxon>Craniata</taxon>
        <taxon>Vertebrata</taxon>
        <taxon>Euteleostomi</taxon>
        <taxon>Actinopterygii</taxon>
        <taxon>Neopterygii</taxon>
        <taxon>Teleostei</taxon>
        <taxon>Neoteleostei</taxon>
        <taxon>Acanthomorphata</taxon>
        <taxon>Eupercaria</taxon>
        <taxon>Perciformes</taxon>
        <taxon>Cottioidei</taxon>
        <taxon>Cottales</taxon>
        <taxon>Liparidae</taxon>
        <taxon>Liparis</taxon>
    </lineage>
</organism>